<evidence type="ECO:0000256" key="8">
    <source>
        <dbReference type="ARBA" id="ARBA00023170"/>
    </source>
</evidence>
<dbReference type="GeneTree" id="ENSGT00940000166355"/>
<feature type="region of interest" description="Disordered" evidence="11">
    <location>
        <begin position="122"/>
        <end position="151"/>
    </location>
</feature>
<dbReference type="SMART" id="SM00192">
    <property type="entry name" value="LDLa"/>
    <property type="match status" value="2"/>
</dbReference>
<keyword evidence="4" id="KW-0677">Repeat</keyword>
<keyword evidence="5" id="KW-1133">Transmembrane helix</keyword>
<dbReference type="InterPro" id="IPR023415">
    <property type="entry name" value="LDLR_class-A_CS"/>
</dbReference>
<dbReference type="PROSITE" id="PS01209">
    <property type="entry name" value="LDLRA_1"/>
    <property type="match status" value="1"/>
</dbReference>
<proteinExistence type="predicted"/>
<dbReference type="InParanoid" id="A0A3P8URE6"/>
<evidence type="ECO:0000256" key="9">
    <source>
        <dbReference type="ARBA" id="ARBA00023180"/>
    </source>
</evidence>
<dbReference type="Ensembl" id="ENSCSET00000005831.1">
    <property type="protein sequence ID" value="ENSCSEP00000005768.1"/>
    <property type="gene ID" value="ENSCSEG00000003727.1"/>
</dbReference>
<evidence type="ECO:0000313" key="12">
    <source>
        <dbReference type="Ensembl" id="ENSCSEP00000005768.1"/>
    </source>
</evidence>
<dbReference type="PANTHER" id="PTHR22722">
    <property type="entry name" value="LOW-DENSITY LIPOPROTEIN RECEPTOR-RELATED PROTEIN 2-RELATED"/>
    <property type="match status" value="1"/>
</dbReference>
<comment type="subcellular location">
    <subcellularLocation>
        <location evidence="1">Membrane</location>
        <topology evidence="1">Single-pass membrane protein</topology>
    </subcellularLocation>
</comment>
<keyword evidence="6" id="KW-0472">Membrane</keyword>
<dbReference type="GO" id="GO:0016192">
    <property type="term" value="P:vesicle-mediated transport"/>
    <property type="evidence" value="ECO:0007669"/>
    <property type="project" value="UniProtKB-ARBA"/>
</dbReference>
<dbReference type="InterPro" id="IPR036055">
    <property type="entry name" value="LDL_receptor-like_sf"/>
</dbReference>
<sequence>MTFSKITKHNHQANNCLYLNQRIIAICLHVFTCAPNQFQCAISKRCIPRVWVCDRDNDCVDESDEPHEHRPRVQSDFEMDAVPKLKIAILYCFSAAQMTCGVDEFRCKDSGRCIPARWKCDGEDDCGDASDEPKEECGKSRTETETDGSGEDKVYETLEHSILPGKRTEEINNATTVQGLNSPKGRFSISRTTMKYGAWTRRCQTGATSRSSRAMQMCASTPWTFTSRRTRFTGLTGTRDASPPTSCPPPPLSPTAIATDDRLSHMSRTWK</sequence>
<feature type="compositionally biased region" description="Low complexity" evidence="11">
    <location>
        <begin position="234"/>
        <end position="244"/>
    </location>
</feature>
<evidence type="ECO:0000256" key="11">
    <source>
        <dbReference type="SAM" id="MobiDB-lite"/>
    </source>
</evidence>
<dbReference type="Gene3D" id="4.10.400.10">
    <property type="entry name" value="Low-density Lipoprotein Receptor"/>
    <property type="match status" value="2"/>
</dbReference>
<dbReference type="Pfam" id="PF00057">
    <property type="entry name" value="Ldl_recept_a"/>
    <property type="match status" value="2"/>
</dbReference>
<dbReference type="AlphaFoldDB" id="A0A3P8URE6"/>
<keyword evidence="8" id="KW-0675">Receptor</keyword>
<protein>
    <submittedName>
        <fullName evidence="12">Uncharacterized protein</fullName>
    </submittedName>
</protein>
<evidence type="ECO:0000256" key="7">
    <source>
        <dbReference type="ARBA" id="ARBA00023157"/>
    </source>
</evidence>
<comment type="caution">
    <text evidence="10">Lacks conserved residue(s) required for the propagation of feature annotation.</text>
</comment>
<evidence type="ECO:0000256" key="6">
    <source>
        <dbReference type="ARBA" id="ARBA00023136"/>
    </source>
</evidence>
<dbReference type="SUPFAM" id="SSF57424">
    <property type="entry name" value="LDL receptor-like module"/>
    <property type="match status" value="2"/>
</dbReference>
<reference evidence="12 13" key="1">
    <citation type="journal article" date="2014" name="Nat. Genet.">
        <title>Whole-genome sequence of a flatfish provides insights into ZW sex chromosome evolution and adaptation to a benthic lifestyle.</title>
        <authorList>
            <person name="Chen S."/>
            <person name="Zhang G."/>
            <person name="Shao C."/>
            <person name="Huang Q."/>
            <person name="Liu G."/>
            <person name="Zhang P."/>
            <person name="Song W."/>
            <person name="An N."/>
            <person name="Chalopin D."/>
            <person name="Volff J.N."/>
            <person name="Hong Y."/>
            <person name="Li Q."/>
            <person name="Sha Z."/>
            <person name="Zhou H."/>
            <person name="Xie M."/>
            <person name="Yu Q."/>
            <person name="Liu Y."/>
            <person name="Xiang H."/>
            <person name="Wang N."/>
            <person name="Wu K."/>
            <person name="Yang C."/>
            <person name="Zhou Q."/>
            <person name="Liao X."/>
            <person name="Yang L."/>
            <person name="Hu Q."/>
            <person name="Zhang J."/>
            <person name="Meng L."/>
            <person name="Jin L."/>
            <person name="Tian Y."/>
            <person name="Lian J."/>
            <person name="Yang J."/>
            <person name="Miao G."/>
            <person name="Liu S."/>
            <person name="Liang Z."/>
            <person name="Yan F."/>
            <person name="Li Y."/>
            <person name="Sun B."/>
            <person name="Zhang H."/>
            <person name="Zhang J."/>
            <person name="Zhu Y."/>
            <person name="Du M."/>
            <person name="Zhao Y."/>
            <person name="Schartl M."/>
            <person name="Tang Q."/>
            <person name="Wang J."/>
        </authorList>
    </citation>
    <scope>NUCLEOTIDE SEQUENCE</scope>
</reference>
<dbReference type="GO" id="GO:0005886">
    <property type="term" value="C:plasma membrane"/>
    <property type="evidence" value="ECO:0007669"/>
    <property type="project" value="TreeGrafter"/>
</dbReference>
<keyword evidence="9" id="KW-0325">Glycoprotein</keyword>
<dbReference type="InterPro" id="IPR002172">
    <property type="entry name" value="LDrepeatLR_classA_rpt"/>
</dbReference>
<dbReference type="STRING" id="244447.ENSCSEP00000005768"/>
<evidence type="ECO:0000256" key="5">
    <source>
        <dbReference type="ARBA" id="ARBA00022989"/>
    </source>
</evidence>
<dbReference type="Proteomes" id="UP000265120">
    <property type="component" value="Chromosome 11"/>
</dbReference>
<evidence type="ECO:0000256" key="3">
    <source>
        <dbReference type="ARBA" id="ARBA00022729"/>
    </source>
</evidence>
<accession>A0A3P8URE6</accession>
<evidence type="ECO:0000256" key="2">
    <source>
        <dbReference type="ARBA" id="ARBA00022692"/>
    </source>
</evidence>
<organism evidence="12 13">
    <name type="scientific">Cynoglossus semilaevis</name>
    <name type="common">Tongue sole</name>
    <dbReference type="NCBI Taxonomy" id="244447"/>
    <lineage>
        <taxon>Eukaryota</taxon>
        <taxon>Metazoa</taxon>
        <taxon>Chordata</taxon>
        <taxon>Craniata</taxon>
        <taxon>Vertebrata</taxon>
        <taxon>Euteleostomi</taxon>
        <taxon>Actinopterygii</taxon>
        <taxon>Neopterygii</taxon>
        <taxon>Teleostei</taxon>
        <taxon>Neoteleostei</taxon>
        <taxon>Acanthomorphata</taxon>
        <taxon>Carangaria</taxon>
        <taxon>Pleuronectiformes</taxon>
        <taxon>Pleuronectoidei</taxon>
        <taxon>Cynoglossidae</taxon>
        <taxon>Cynoglossinae</taxon>
        <taxon>Cynoglossus</taxon>
    </lineage>
</organism>
<keyword evidence="3" id="KW-0732">Signal</keyword>
<dbReference type="PRINTS" id="PR00261">
    <property type="entry name" value="LDLRECEPTOR"/>
</dbReference>
<keyword evidence="7" id="KW-1015">Disulfide bond</keyword>
<keyword evidence="13" id="KW-1185">Reference proteome</keyword>
<dbReference type="CDD" id="cd00112">
    <property type="entry name" value="LDLa"/>
    <property type="match status" value="2"/>
</dbReference>
<evidence type="ECO:0000256" key="1">
    <source>
        <dbReference type="ARBA" id="ARBA00004167"/>
    </source>
</evidence>
<feature type="compositionally biased region" description="Basic and acidic residues" evidence="11">
    <location>
        <begin position="131"/>
        <end position="151"/>
    </location>
</feature>
<dbReference type="InterPro" id="IPR051221">
    <property type="entry name" value="LDLR-related"/>
</dbReference>
<dbReference type="FunFam" id="4.10.400.10:FF:000002">
    <property type="entry name" value="Low-density lipoprotein receptor-related protein 1"/>
    <property type="match status" value="1"/>
</dbReference>
<evidence type="ECO:0000313" key="13">
    <source>
        <dbReference type="Proteomes" id="UP000265120"/>
    </source>
</evidence>
<reference evidence="12" key="2">
    <citation type="submission" date="2025-08" db="UniProtKB">
        <authorList>
            <consortium name="Ensembl"/>
        </authorList>
    </citation>
    <scope>IDENTIFICATION</scope>
</reference>
<dbReference type="GO" id="GO:0043235">
    <property type="term" value="C:receptor complex"/>
    <property type="evidence" value="ECO:0007669"/>
    <property type="project" value="TreeGrafter"/>
</dbReference>
<dbReference type="PROSITE" id="PS50068">
    <property type="entry name" value="LDLRA_2"/>
    <property type="match status" value="2"/>
</dbReference>
<evidence type="ECO:0000256" key="10">
    <source>
        <dbReference type="PROSITE-ProRule" id="PRU00124"/>
    </source>
</evidence>
<evidence type="ECO:0000256" key="4">
    <source>
        <dbReference type="ARBA" id="ARBA00022737"/>
    </source>
</evidence>
<reference evidence="12" key="3">
    <citation type="submission" date="2025-09" db="UniProtKB">
        <authorList>
            <consortium name="Ensembl"/>
        </authorList>
    </citation>
    <scope>IDENTIFICATION</scope>
</reference>
<name>A0A3P8URE6_CYNSE</name>
<keyword evidence="2" id="KW-0812">Transmembrane</keyword>
<dbReference type="FunFam" id="4.10.400.10:FF:000011">
    <property type="entry name" value="Low-density lipoprotein receptor-related protein 1"/>
    <property type="match status" value="1"/>
</dbReference>
<feature type="region of interest" description="Disordered" evidence="11">
    <location>
        <begin position="234"/>
        <end position="271"/>
    </location>
</feature>